<protein>
    <submittedName>
        <fullName evidence="14">Atrial natriuretic peptide receptor 1-like</fullName>
    </submittedName>
</protein>
<accession>A0ABM1EKR7</accession>
<evidence type="ECO:0000256" key="11">
    <source>
        <dbReference type="SAM" id="Phobius"/>
    </source>
</evidence>
<evidence type="ECO:0000256" key="5">
    <source>
        <dbReference type="ARBA" id="ARBA00022741"/>
    </source>
</evidence>
<proteinExistence type="predicted"/>
<keyword evidence="10" id="KW-0456">Lyase</keyword>
<evidence type="ECO:0000256" key="7">
    <source>
        <dbReference type="ARBA" id="ARBA00023136"/>
    </source>
</evidence>
<evidence type="ECO:0000256" key="6">
    <source>
        <dbReference type="ARBA" id="ARBA00022989"/>
    </source>
</evidence>
<dbReference type="RefSeq" id="XP_014672788.1">
    <property type="nucleotide sequence ID" value="XM_014817302.1"/>
</dbReference>
<dbReference type="PRINTS" id="PR00255">
    <property type="entry name" value="NATPEPTIDER"/>
</dbReference>
<evidence type="ECO:0000256" key="2">
    <source>
        <dbReference type="ARBA" id="ARBA00004479"/>
    </source>
</evidence>
<evidence type="ECO:0000313" key="13">
    <source>
        <dbReference type="Proteomes" id="UP000695022"/>
    </source>
</evidence>
<evidence type="ECO:0000256" key="9">
    <source>
        <dbReference type="ARBA" id="ARBA00023180"/>
    </source>
</evidence>
<evidence type="ECO:0000259" key="12">
    <source>
        <dbReference type="Pfam" id="PF01094"/>
    </source>
</evidence>
<organism evidence="13 14">
    <name type="scientific">Priapulus caudatus</name>
    <name type="common">Priapulid worm</name>
    <dbReference type="NCBI Taxonomy" id="37621"/>
    <lineage>
        <taxon>Eukaryota</taxon>
        <taxon>Metazoa</taxon>
        <taxon>Ecdysozoa</taxon>
        <taxon>Scalidophora</taxon>
        <taxon>Priapulida</taxon>
        <taxon>Priapulimorpha</taxon>
        <taxon>Priapulimorphida</taxon>
        <taxon>Priapulidae</taxon>
        <taxon>Priapulus</taxon>
    </lineage>
</organism>
<name>A0ABM1EKR7_PRICU</name>
<keyword evidence="9" id="KW-0325">Glycoprotein</keyword>
<evidence type="ECO:0000256" key="4">
    <source>
        <dbReference type="ARBA" id="ARBA00022729"/>
    </source>
</evidence>
<dbReference type="Proteomes" id="UP000695022">
    <property type="component" value="Unplaced"/>
</dbReference>
<keyword evidence="7 11" id="KW-0472">Membrane</keyword>
<feature type="transmembrane region" description="Helical" evidence="11">
    <location>
        <begin position="218"/>
        <end position="240"/>
    </location>
</feature>
<evidence type="ECO:0000256" key="3">
    <source>
        <dbReference type="ARBA" id="ARBA00022692"/>
    </source>
</evidence>
<dbReference type="Gene3D" id="3.40.50.2300">
    <property type="match status" value="2"/>
</dbReference>
<keyword evidence="13" id="KW-1185">Reference proteome</keyword>
<keyword evidence="4" id="KW-0732">Signal</keyword>
<evidence type="ECO:0000256" key="8">
    <source>
        <dbReference type="ARBA" id="ARBA00023170"/>
    </source>
</evidence>
<sequence length="368" mass="40245">MQGGGWPPSSAHHMMAAAGMQGSCMAPHVNMPNFMGVVSQQQGQLQPTMSSTSMQVQQMAQQAPMTSTMPMTSSMPMTSMPLGYAPPVNPFIGGFHDSVLLYAHALKDLLADGGDPRSGHALTALMWNRTFTGITGEVVIDANGDRASDYSLLDMHPVTGEWHVAYNYYGARKEFEPTEYAIHWPAGRTDPPPDEPECGFRGDDPVCESKEEGGITSATIAIISFSVILVIGGAICFMLYRKMKLESDLRDTWWKVSWQEVNLTKEKGRRSASGLSIPTSAGSAASVIAGQQTHNQIFTKVGTYRAKLVAVRETNHKLDINRKVLMEFNKVGEAVQTNAVWVWRKRSLDSSEEDSPNVQVPSMALTFP</sequence>
<dbReference type="PANTHER" id="PTHR11920">
    <property type="entry name" value="GUANYLYL CYCLASE"/>
    <property type="match status" value="1"/>
</dbReference>
<dbReference type="InterPro" id="IPR001828">
    <property type="entry name" value="ANF_lig-bd_rcpt"/>
</dbReference>
<keyword evidence="8" id="KW-0675">Receptor</keyword>
<gene>
    <name evidence="14" type="primary">LOC106813221</name>
</gene>
<comment type="catalytic activity">
    <reaction evidence="1">
        <text>GTP = 3',5'-cyclic GMP + diphosphate</text>
        <dbReference type="Rhea" id="RHEA:13665"/>
        <dbReference type="ChEBI" id="CHEBI:33019"/>
        <dbReference type="ChEBI" id="CHEBI:37565"/>
        <dbReference type="ChEBI" id="CHEBI:57746"/>
        <dbReference type="EC" id="4.6.1.2"/>
    </reaction>
</comment>
<comment type="subcellular location">
    <subcellularLocation>
        <location evidence="2">Membrane</location>
        <topology evidence="2">Single-pass type I membrane protein</topology>
    </subcellularLocation>
</comment>
<dbReference type="Pfam" id="PF01094">
    <property type="entry name" value="ANF_receptor"/>
    <property type="match status" value="1"/>
</dbReference>
<keyword evidence="5" id="KW-0547">Nucleotide-binding</keyword>
<evidence type="ECO:0000313" key="14">
    <source>
        <dbReference type="RefSeq" id="XP_014672788.1"/>
    </source>
</evidence>
<dbReference type="InterPro" id="IPR028082">
    <property type="entry name" value="Peripla_BP_I"/>
</dbReference>
<keyword evidence="3 11" id="KW-0812">Transmembrane</keyword>
<dbReference type="InterPro" id="IPR001170">
    <property type="entry name" value="ANPR/GUC"/>
</dbReference>
<evidence type="ECO:0000256" key="10">
    <source>
        <dbReference type="ARBA" id="ARBA00023239"/>
    </source>
</evidence>
<evidence type="ECO:0000256" key="1">
    <source>
        <dbReference type="ARBA" id="ARBA00001436"/>
    </source>
</evidence>
<dbReference type="InterPro" id="IPR050401">
    <property type="entry name" value="Cyclic_nucleotide_synthase"/>
</dbReference>
<reference evidence="14" key="1">
    <citation type="submission" date="2025-08" db="UniProtKB">
        <authorList>
            <consortium name="RefSeq"/>
        </authorList>
    </citation>
    <scope>IDENTIFICATION</scope>
</reference>
<dbReference type="PANTHER" id="PTHR11920:SF494">
    <property type="entry name" value="ATRIAL NATRIURETIC PEPTIDE RECEPTOR 2"/>
    <property type="match status" value="1"/>
</dbReference>
<dbReference type="GeneID" id="106813221"/>
<dbReference type="SUPFAM" id="SSF53822">
    <property type="entry name" value="Periplasmic binding protein-like I"/>
    <property type="match status" value="1"/>
</dbReference>
<keyword evidence="6 11" id="KW-1133">Transmembrane helix</keyword>
<feature type="domain" description="Receptor ligand binding region" evidence="12">
    <location>
        <begin position="87"/>
        <end position="156"/>
    </location>
</feature>